<evidence type="ECO:0000313" key="15">
    <source>
        <dbReference type="Proteomes" id="UP001488838"/>
    </source>
</evidence>
<evidence type="ECO:0000256" key="11">
    <source>
        <dbReference type="SAM" id="MobiDB-lite"/>
    </source>
</evidence>
<feature type="compositionally biased region" description="Acidic residues" evidence="11">
    <location>
        <begin position="147"/>
        <end position="162"/>
    </location>
</feature>
<dbReference type="EMBL" id="JBBHLL010000231">
    <property type="protein sequence ID" value="KAK7808733.1"/>
    <property type="molecule type" value="Genomic_DNA"/>
</dbReference>
<dbReference type="Pfam" id="PF03066">
    <property type="entry name" value="Nucleoplasmin"/>
    <property type="match status" value="1"/>
</dbReference>
<evidence type="ECO:0000256" key="6">
    <source>
        <dbReference type="ARBA" id="ARBA00022490"/>
    </source>
</evidence>
<comment type="subcellular location">
    <subcellularLocation>
        <location evidence="1">Cytoplasm</location>
    </subcellularLocation>
    <subcellularLocation>
        <location evidence="2">Nucleus</location>
        <location evidence="2">Nucleolus</location>
    </subcellularLocation>
    <subcellularLocation>
        <location evidence="3">Nucleus</location>
        <location evidence="3">Nucleoplasm</location>
    </subcellularLocation>
</comment>
<feature type="domain" description="Nucleoplasmin core" evidence="12">
    <location>
        <begin position="16"/>
        <end position="106"/>
    </location>
</feature>
<keyword evidence="6" id="KW-0963">Cytoplasm</keyword>
<dbReference type="Pfam" id="PF16276">
    <property type="entry name" value="NPM1-C"/>
    <property type="match status" value="1"/>
</dbReference>
<dbReference type="FunFam" id="2.60.120.340:FF:000014">
    <property type="entry name" value="Uncharacterized protein"/>
    <property type="match status" value="1"/>
</dbReference>
<dbReference type="InterPro" id="IPR032569">
    <property type="entry name" value="NPM1_C"/>
</dbReference>
<dbReference type="AlphaFoldDB" id="A0AAW0I322"/>
<dbReference type="PANTHER" id="PTHR22747">
    <property type="entry name" value="NUCLEOPLASMIN"/>
    <property type="match status" value="1"/>
</dbReference>
<dbReference type="SUPFAM" id="SSF69203">
    <property type="entry name" value="Nucleoplasmin-like core domain"/>
    <property type="match status" value="1"/>
</dbReference>
<dbReference type="GO" id="GO:0005654">
    <property type="term" value="C:nucleoplasm"/>
    <property type="evidence" value="ECO:0007669"/>
    <property type="project" value="UniProtKB-SubCell"/>
</dbReference>
<dbReference type="GO" id="GO:0005730">
    <property type="term" value="C:nucleolus"/>
    <property type="evidence" value="ECO:0007669"/>
    <property type="project" value="UniProtKB-SubCell"/>
</dbReference>
<keyword evidence="7" id="KW-0597">Phosphoprotein</keyword>
<proteinExistence type="inferred from homology"/>
<evidence type="ECO:0000259" key="12">
    <source>
        <dbReference type="Pfam" id="PF03066"/>
    </source>
</evidence>
<dbReference type="GO" id="GO:0000055">
    <property type="term" value="P:ribosomal large subunit export from nucleus"/>
    <property type="evidence" value="ECO:0007669"/>
    <property type="project" value="TreeGrafter"/>
</dbReference>
<dbReference type="GO" id="GO:0005737">
    <property type="term" value="C:cytoplasm"/>
    <property type="evidence" value="ECO:0007669"/>
    <property type="project" value="UniProtKB-SubCell"/>
</dbReference>
<dbReference type="InterPro" id="IPR036824">
    <property type="entry name" value="Nucleoplasmin_core_dom_sf"/>
</dbReference>
<feature type="non-terminal residue" evidence="14">
    <location>
        <position position="626"/>
    </location>
</feature>
<keyword evidence="8" id="KW-0694">RNA-binding</keyword>
<dbReference type="GO" id="GO:1990904">
    <property type="term" value="C:ribonucleoprotein complex"/>
    <property type="evidence" value="ECO:0007669"/>
    <property type="project" value="TreeGrafter"/>
</dbReference>
<accession>A0AAW0I322</accession>
<dbReference type="GO" id="GO:0042393">
    <property type="term" value="F:histone binding"/>
    <property type="evidence" value="ECO:0007669"/>
    <property type="project" value="TreeGrafter"/>
</dbReference>
<dbReference type="GO" id="GO:0005813">
    <property type="term" value="C:centrosome"/>
    <property type="evidence" value="ECO:0007669"/>
    <property type="project" value="TreeGrafter"/>
</dbReference>
<evidence type="ECO:0000256" key="7">
    <source>
        <dbReference type="ARBA" id="ARBA00022553"/>
    </source>
</evidence>
<gene>
    <name evidence="14" type="ORF">U0070_024539</name>
</gene>
<dbReference type="InterPro" id="IPR004301">
    <property type="entry name" value="Nucleoplasmin"/>
</dbReference>
<evidence type="ECO:0000256" key="1">
    <source>
        <dbReference type="ARBA" id="ARBA00004496"/>
    </source>
</evidence>
<dbReference type="Gene3D" id="2.60.120.340">
    <property type="entry name" value="Nucleoplasmin core domain"/>
    <property type="match status" value="1"/>
</dbReference>
<comment type="caution">
    <text evidence="14">The sequence shown here is derived from an EMBL/GenBank/DDBJ whole genome shotgun (WGS) entry which is preliminary data.</text>
</comment>
<dbReference type="GO" id="GO:0042274">
    <property type="term" value="P:ribosomal small subunit biogenesis"/>
    <property type="evidence" value="ECO:0007669"/>
    <property type="project" value="TreeGrafter"/>
</dbReference>
<dbReference type="Proteomes" id="UP001488838">
    <property type="component" value="Unassembled WGS sequence"/>
</dbReference>
<evidence type="ECO:0000256" key="8">
    <source>
        <dbReference type="ARBA" id="ARBA00022884"/>
    </source>
</evidence>
<evidence type="ECO:0000256" key="5">
    <source>
        <dbReference type="ARBA" id="ARBA00020749"/>
    </source>
</evidence>
<protein>
    <recommendedName>
        <fullName evidence="5">Nucleophosmin</fullName>
    </recommendedName>
</protein>
<keyword evidence="15" id="KW-1185">Reference proteome</keyword>
<comment type="similarity">
    <text evidence="4">Belongs to the nucleoplasmin family.</text>
</comment>
<dbReference type="GO" id="GO:0042273">
    <property type="term" value="P:ribosomal large subunit biogenesis"/>
    <property type="evidence" value="ECO:0007669"/>
    <property type="project" value="TreeGrafter"/>
</dbReference>
<dbReference type="GO" id="GO:0010824">
    <property type="term" value="P:regulation of centrosome duplication"/>
    <property type="evidence" value="ECO:0007669"/>
    <property type="project" value="TreeGrafter"/>
</dbReference>
<evidence type="ECO:0000313" key="14">
    <source>
        <dbReference type="EMBL" id="KAK7808733.1"/>
    </source>
</evidence>
<dbReference type="GO" id="GO:0000056">
    <property type="term" value="P:ribosomal small subunit export from nucleus"/>
    <property type="evidence" value="ECO:0007669"/>
    <property type="project" value="TreeGrafter"/>
</dbReference>
<evidence type="ECO:0000256" key="9">
    <source>
        <dbReference type="ARBA" id="ARBA00023186"/>
    </source>
</evidence>
<dbReference type="GO" id="GO:0003682">
    <property type="term" value="F:chromatin binding"/>
    <property type="evidence" value="ECO:0007669"/>
    <property type="project" value="TreeGrafter"/>
</dbReference>
<evidence type="ECO:0000259" key="13">
    <source>
        <dbReference type="Pfam" id="PF16276"/>
    </source>
</evidence>
<dbReference type="PANTHER" id="PTHR22747:SF28">
    <property type="entry name" value="NUCLEOPHOSMIN"/>
    <property type="match status" value="1"/>
</dbReference>
<feature type="compositionally biased region" description="Basic and acidic residues" evidence="11">
    <location>
        <begin position="163"/>
        <end position="175"/>
    </location>
</feature>
<dbReference type="GO" id="GO:0045944">
    <property type="term" value="P:positive regulation of transcription by RNA polymerase II"/>
    <property type="evidence" value="ECO:0007669"/>
    <property type="project" value="TreeGrafter"/>
</dbReference>
<feature type="domain" description="Nucleophosmin C-terminal" evidence="13">
    <location>
        <begin position="218"/>
        <end position="256"/>
    </location>
</feature>
<evidence type="ECO:0000256" key="3">
    <source>
        <dbReference type="ARBA" id="ARBA00004642"/>
    </source>
</evidence>
<organism evidence="14 15">
    <name type="scientific">Myodes glareolus</name>
    <name type="common">Bank vole</name>
    <name type="synonym">Clethrionomys glareolus</name>
    <dbReference type="NCBI Taxonomy" id="447135"/>
    <lineage>
        <taxon>Eukaryota</taxon>
        <taxon>Metazoa</taxon>
        <taxon>Chordata</taxon>
        <taxon>Craniata</taxon>
        <taxon>Vertebrata</taxon>
        <taxon>Euteleostomi</taxon>
        <taxon>Mammalia</taxon>
        <taxon>Eutheria</taxon>
        <taxon>Euarchontoglires</taxon>
        <taxon>Glires</taxon>
        <taxon>Rodentia</taxon>
        <taxon>Myomorpha</taxon>
        <taxon>Muroidea</taxon>
        <taxon>Cricetidae</taxon>
        <taxon>Arvicolinae</taxon>
        <taxon>Myodes</taxon>
    </lineage>
</organism>
<evidence type="ECO:0000256" key="4">
    <source>
        <dbReference type="ARBA" id="ARBA00010744"/>
    </source>
</evidence>
<name>A0AAW0I322_MYOGA</name>
<evidence type="ECO:0000256" key="10">
    <source>
        <dbReference type="ARBA" id="ARBA00023242"/>
    </source>
</evidence>
<keyword evidence="10" id="KW-0539">Nucleus</keyword>
<feature type="region of interest" description="Disordered" evidence="11">
    <location>
        <begin position="126"/>
        <end position="223"/>
    </location>
</feature>
<dbReference type="GO" id="GO:0003723">
    <property type="term" value="F:RNA binding"/>
    <property type="evidence" value="ECO:0007669"/>
    <property type="project" value="UniProtKB-KW"/>
</dbReference>
<keyword evidence="9" id="KW-0143">Chaperone</keyword>
<reference evidence="14 15" key="1">
    <citation type="journal article" date="2023" name="bioRxiv">
        <title>Conserved and derived expression patterns and positive selection on dental genes reveal complex evolutionary context of ever-growing rodent molars.</title>
        <authorList>
            <person name="Calamari Z.T."/>
            <person name="Song A."/>
            <person name="Cohen E."/>
            <person name="Akter M."/>
            <person name="Roy R.D."/>
            <person name="Hallikas O."/>
            <person name="Christensen M.M."/>
            <person name="Li P."/>
            <person name="Marangoni P."/>
            <person name="Jernvall J."/>
            <person name="Klein O.D."/>
        </authorList>
    </citation>
    <scope>NUCLEOTIDE SEQUENCE [LARGE SCALE GENOMIC DNA]</scope>
    <source>
        <strain evidence="14">V071</strain>
    </source>
</reference>
<dbReference type="Gene3D" id="1.10.10.2100">
    <property type="match status" value="1"/>
</dbReference>
<dbReference type="GO" id="GO:0006338">
    <property type="term" value="P:chromatin remodeling"/>
    <property type="evidence" value="ECO:0007669"/>
    <property type="project" value="TreeGrafter"/>
</dbReference>
<evidence type="ECO:0000256" key="2">
    <source>
        <dbReference type="ARBA" id="ARBA00004604"/>
    </source>
</evidence>
<sequence>MEDSMDMSPLRPQNYLFGCELKADKDYHFKVDNDENEHQLSLRTVRRIAHRKAEAMNYEGSPLKVTLATLKMSVQPTVSLWGFEITPPVVLRLKCGSVPVHISGQHPRKDAELEDEDGEEVKLLSVSGKRAAPGGGNKFPQKKVKLDEDDDDDDNFDDEEAEEKVPVKKSVRDTPAKNAQKSNQNKKDLKPSTPRSKGQESFKKQGKKNPKTPKGPSSVEDSKAKNAMEAKFINYVKNCFRMTEQEAIQDLWQRRNEWDTENLQMVKIPKKNVFPQDPAVANHLCIFKEEKNIVHLRVKIILRFDMLRVSVPTHPIIIGFTELHMFVIDHALVIVGKASCIHNWILVRNENSAVTKCSRQCDRVNTETSIHWHKERVLNMETGIRQHGERVLKLLWELHTDLLETAGKATATASQGSLQSHDLLTQIVQDPQGSSRKWEASSGEMIRTREMAVGEEKRNGMSLAFGFGPGTAAASQQELIWEHHTDLLETAGKATATASQGSLQSHDFTAQIIQDPQVAMGRVPETAGSSRKWETSRGQMIWTRDMAVGEENIKVDSSVGVVVLASTEPLQAHLDDCTLADFGQESHLGQHLDNLLVGLGSQFGALDMDPGALESQPGALDKDSGV</sequence>
<dbReference type="InterPro" id="IPR024057">
    <property type="entry name" value="Nucleoplasmin_core_dom"/>
</dbReference>